<dbReference type="Proteomes" id="UP000502035">
    <property type="component" value="Chromosome"/>
</dbReference>
<keyword evidence="1" id="KW-0812">Transmembrane</keyword>
<protein>
    <recommendedName>
        <fullName evidence="4">DUF2567 domain-containing protein</fullName>
    </recommendedName>
</protein>
<dbReference type="KEGG" id="npi:G7071_16635"/>
<reference evidence="2 3" key="1">
    <citation type="submission" date="2020-03" db="EMBL/GenBank/DDBJ databases">
        <title>Nocardioides sp. nov., isolated from fish.</title>
        <authorList>
            <person name="Hyun D.-W."/>
            <person name="Bae J.-W."/>
        </authorList>
    </citation>
    <scope>NUCLEOTIDE SEQUENCE [LARGE SCALE GENOMIC DNA]</scope>
    <source>
        <strain evidence="2 3">HDW12A</strain>
    </source>
</reference>
<sequence>MMRRFVGPALQAGLIVAVFVVVGALAGVVWERLWSPPTGVVFRGDWFLDPAGPDHGFAGTGWYVVVALVAGGVTAFVLGWFLPRRELTSLVAFAIGSMLAGWVMFKVGHALGPPDPRILAAGETDYTRLPSDLRLAGADADPLVFTFDSSALAAFPTGAMLAAVYVFLLTSRSRRT</sequence>
<dbReference type="EMBL" id="CP049866">
    <property type="protein sequence ID" value="QIK76811.1"/>
    <property type="molecule type" value="Genomic_DNA"/>
</dbReference>
<name>A0A6G7YJ86_9ACTN</name>
<feature type="transmembrane region" description="Helical" evidence="1">
    <location>
        <begin position="62"/>
        <end position="82"/>
    </location>
</feature>
<keyword evidence="1" id="KW-0472">Membrane</keyword>
<dbReference type="RefSeq" id="WP_166320495.1">
    <property type="nucleotide sequence ID" value="NZ_CP049866.1"/>
</dbReference>
<feature type="transmembrane region" description="Helical" evidence="1">
    <location>
        <begin position="87"/>
        <end position="105"/>
    </location>
</feature>
<proteinExistence type="predicted"/>
<accession>A0A6G7YJ86</accession>
<evidence type="ECO:0000313" key="3">
    <source>
        <dbReference type="Proteomes" id="UP000502035"/>
    </source>
</evidence>
<keyword evidence="1" id="KW-1133">Transmembrane helix</keyword>
<keyword evidence="3" id="KW-1185">Reference proteome</keyword>
<evidence type="ECO:0008006" key="4">
    <source>
        <dbReference type="Google" id="ProtNLM"/>
    </source>
</evidence>
<evidence type="ECO:0000313" key="2">
    <source>
        <dbReference type="EMBL" id="QIK76811.1"/>
    </source>
</evidence>
<dbReference type="AlphaFoldDB" id="A0A6G7YJ86"/>
<evidence type="ECO:0000256" key="1">
    <source>
        <dbReference type="SAM" id="Phobius"/>
    </source>
</evidence>
<feature type="transmembrane region" description="Helical" evidence="1">
    <location>
        <begin position="12"/>
        <end position="30"/>
    </location>
</feature>
<organism evidence="2 3">
    <name type="scientific">Nocardioides piscis</name>
    <dbReference type="NCBI Taxonomy" id="2714938"/>
    <lineage>
        <taxon>Bacteria</taxon>
        <taxon>Bacillati</taxon>
        <taxon>Actinomycetota</taxon>
        <taxon>Actinomycetes</taxon>
        <taxon>Propionibacteriales</taxon>
        <taxon>Nocardioidaceae</taxon>
        <taxon>Nocardioides</taxon>
    </lineage>
</organism>
<gene>
    <name evidence="2" type="ORF">G7071_16635</name>
</gene>
<feature type="transmembrane region" description="Helical" evidence="1">
    <location>
        <begin position="151"/>
        <end position="170"/>
    </location>
</feature>